<protein>
    <submittedName>
        <fullName evidence="1">Uncharacterized protein</fullName>
    </submittedName>
</protein>
<accession>A0AA37C0N7</accession>
<dbReference type="Proteomes" id="UP001051844">
    <property type="component" value="Unassembled WGS sequence"/>
</dbReference>
<reference evidence="1" key="1">
    <citation type="submission" date="2022-09" db="EMBL/GenBank/DDBJ databases">
        <title>Whole genome shotgun sequence of Streptomyces albidoflavus NBRC 12854.</title>
        <authorList>
            <person name="Komaki H."/>
            <person name="Tamura T."/>
        </authorList>
    </citation>
    <scope>NUCLEOTIDE SEQUENCE</scope>
    <source>
        <strain evidence="1">NBRC 12854</strain>
    </source>
</reference>
<comment type="caution">
    <text evidence="1">The sequence shown here is derived from an EMBL/GenBank/DDBJ whole genome shotgun (WGS) entry which is preliminary data.</text>
</comment>
<dbReference type="EMBL" id="BNDZ01000005">
    <property type="protein sequence ID" value="GHI48338.1"/>
    <property type="molecule type" value="Genomic_DNA"/>
</dbReference>
<name>A0AA37C0N7_9ACTN</name>
<gene>
    <name evidence="1" type="ORF">ScoT_45120</name>
</gene>
<dbReference type="AlphaFoldDB" id="A0AA37C0N7"/>
<evidence type="ECO:0000313" key="2">
    <source>
        <dbReference type="Proteomes" id="UP001051844"/>
    </source>
</evidence>
<proteinExistence type="predicted"/>
<sequence length="66" mass="7110">MSYPPSTVGSMNTRTDTAPRPAAVVNAEIRALLMRRGGLTPAERAAYERLLVEWAQAVRAEVVVAA</sequence>
<evidence type="ECO:0000313" key="1">
    <source>
        <dbReference type="EMBL" id="GHI48338.1"/>
    </source>
</evidence>
<organism evidence="1 2">
    <name type="scientific">Streptomyces albidoflavus</name>
    <dbReference type="NCBI Taxonomy" id="1886"/>
    <lineage>
        <taxon>Bacteria</taxon>
        <taxon>Bacillati</taxon>
        <taxon>Actinomycetota</taxon>
        <taxon>Actinomycetes</taxon>
        <taxon>Kitasatosporales</taxon>
        <taxon>Streptomycetaceae</taxon>
        <taxon>Streptomyces</taxon>
        <taxon>Streptomyces albidoflavus group</taxon>
    </lineage>
</organism>